<evidence type="ECO:0000256" key="3">
    <source>
        <dbReference type="ARBA" id="ARBA00022801"/>
    </source>
</evidence>
<comment type="similarity">
    <text evidence="1">Belongs to the metallo-beta-lactamase superfamily.</text>
</comment>
<dbReference type="InterPro" id="IPR036866">
    <property type="entry name" value="RibonucZ/Hydroxyglut_hydro"/>
</dbReference>
<gene>
    <name evidence="6" type="ORF">MPOCJGCO_3404</name>
</gene>
<reference evidence="6" key="1">
    <citation type="journal article" date="2021" name="Front. Microbiol.">
        <title>Comprehensive Comparative Genomics and Phenotyping of Methylobacterium Species.</title>
        <authorList>
            <person name="Alessa O."/>
            <person name="Ogura Y."/>
            <person name="Fujitani Y."/>
            <person name="Takami H."/>
            <person name="Hayashi T."/>
            <person name="Sahin N."/>
            <person name="Tani A."/>
        </authorList>
    </citation>
    <scope>NUCLEOTIDE SEQUENCE</scope>
    <source>
        <strain evidence="6">DSM 23632</strain>
    </source>
</reference>
<dbReference type="EMBL" id="BPRB01000199">
    <property type="protein sequence ID" value="GJE61283.1"/>
    <property type="molecule type" value="Genomic_DNA"/>
</dbReference>
<reference evidence="6" key="2">
    <citation type="submission" date="2021-08" db="EMBL/GenBank/DDBJ databases">
        <authorList>
            <person name="Tani A."/>
            <person name="Ola A."/>
            <person name="Ogura Y."/>
            <person name="Katsura K."/>
            <person name="Hayashi T."/>
        </authorList>
    </citation>
    <scope>NUCLEOTIDE SEQUENCE</scope>
    <source>
        <strain evidence="6">DSM 23632</strain>
    </source>
</reference>
<evidence type="ECO:0000313" key="7">
    <source>
        <dbReference type="Proteomes" id="UP001055057"/>
    </source>
</evidence>
<dbReference type="SUPFAM" id="SSF56281">
    <property type="entry name" value="Metallo-hydrolase/oxidoreductase"/>
    <property type="match status" value="1"/>
</dbReference>
<keyword evidence="4" id="KW-0862">Zinc</keyword>
<dbReference type="InterPro" id="IPR051013">
    <property type="entry name" value="MBL_superfamily_lactonases"/>
</dbReference>
<evidence type="ECO:0000256" key="1">
    <source>
        <dbReference type="ARBA" id="ARBA00007749"/>
    </source>
</evidence>
<keyword evidence="2" id="KW-0479">Metal-binding</keyword>
<dbReference type="Gene3D" id="3.60.15.10">
    <property type="entry name" value="Ribonuclease Z/Hydroxyacylglutathione hydrolase-like"/>
    <property type="match status" value="1"/>
</dbReference>
<name>A0ABQ4U4L1_9HYPH</name>
<keyword evidence="3" id="KW-0378">Hydrolase</keyword>
<dbReference type="PANTHER" id="PTHR42978">
    <property type="entry name" value="QUORUM-QUENCHING LACTONASE YTNP-RELATED-RELATED"/>
    <property type="match status" value="1"/>
</dbReference>
<dbReference type="Proteomes" id="UP001055057">
    <property type="component" value="Unassembled WGS sequence"/>
</dbReference>
<keyword evidence="7" id="KW-1185">Reference proteome</keyword>
<comment type="caution">
    <text evidence="6">The sequence shown here is derived from an EMBL/GenBank/DDBJ whole genome shotgun (WGS) entry which is preliminary data.</text>
</comment>
<feature type="domain" description="Metallo-beta-lactamase" evidence="5">
    <location>
        <begin position="76"/>
        <end position="133"/>
    </location>
</feature>
<proteinExistence type="inferred from homology"/>
<evidence type="ECO:0000259" key="5">
    <source>
        <dbReference type="Pfam" id="PF00753"/>
    </source>
</evidence>
<dbReference type="InterPro" id="IPR001279">
    <property type="entry name" value="Metallo-B-lactamas"/>
</dbReference>
<evidence type="ECO:0000256" key="2">
    <source>
        <dbReference type="ARBA" id="ARBA00022723"/>
    </source>
</evidence>
<evidence type="ECO:0000256" key="4">
    <source>
        <dbReference type="ARBA" id="ARBA00022833"/>
    </source>
</evidence>
<dbReference type="Pfam" id="PF00753">
    <property type="entry name" value="Lactamase_B"/>
    <property type="match status" value="1"/>
</dbReference>
<sequence>MQMLVDQSSLRPPPKIAPPYNFNIGAADIIVVSDGVLDIGPPAIAFGGSPVEELDLRLKQNFLPTKSITIPMNIPVISINGRNVIFETGIGSSKIFGNSGGLLQNGLIAAGIHPGSIDAVVCSHPHPDHIGGLCDDKGNPRFPNAAIYLTKIDYEYWTNKLHFESSIGFAVRIVRNNLLPLRNRITFFKDNEEFCREYRPFLRQAIPQDIAAFGFTQVMGSCISLVT</sequence>
<organism evidence="6 7">
    <name type="scientific">Methylobacterium trifolii</name>
    <dbReference type="NCBI Taxonomy" id="1003092"/>
    <lineage>
        <taxon>Bacteria</taxon>
        <taxon>Pseudomonadati</taxon>
        <taxon>Pseudomonadota</taxon>
        <taxon>Alphaproteobacteria</taxon>
        <taxon>Hyphomicrobiales</taxon>
        <taxon>Methylobacteriaceae</taxon>
        <taxon>Methylobacterium</taxon>
    </lineage>
</organism>
<dbReference type="PANTHER" id="PTHR42978:SF6">
    <property type="entry name" value="QUORUM-QUENCHING LACTONASE YTNP-RELATED"/>
    <property type="match status" value="1"/>
</dbReference>
<protein>
    <recommendedName>
        <fullName evidence="5">Metallo-beta-lactamase domain-containing protein</fullName>
    </recommendedName>
</protein>
<evidence type="ECO:0000313" key="6">
    <source>
        <dbReference type="EMBL" id="GJE61283.1"/>
    </source>
</evidence>
<accession>A0ABQ4U4L1</accession>